<dbReference type="PROSITE" id="PS52016">
    <property type="entry name" value="TONB_DEPENDENT_REC_3"/>
    <property type="match status" value="1"/>
</dbReference>
<dbReference type="EMBL" id="CP149822">
    <property type="protein sequence ID" value="WZN42349.1"/>
    <property type="molecule type" value="Genomic_DNA"/>
</dbReference>
<feature type="domain" description="TonB-dependent receptor-like beta-barrel" evidence="10">
    <location>
        <begin position="403"/>
        <end position="983"/>
    </location>
</feature>
<keyword evidence="7 8" id="KW-0998">Cell outer membrane</keyword>
<dbReference type="Pfam" id="PF07715">
    <property type="entry name" value="Plug"/>
    <property type="match status" value="1"/>
</dbReference>
<dbReference type="SUPFAM" id="SSF49464">
    <property type="entry name" value="Carboxypeptidase regulatory domain-like"/>
    <property type="match status" value="1"/>
</dbReference>
<evidence type="ECO:0000256" key="7">
    <source>
        <dbReference type="ARBA" id="ARBA00023237"/>
    </source>
</evidence>
<evidence type="ECO:0000259" key="10">
    <source>
        <dbReference type="Pfam" id="PF00593"/>
    </source>
</evidence>
<keyword evidence="3 8" id="KW-1134">Transmembrane beta strand</keyword>
<feature type="domain" description="TonB-dependent receptor plug" evidence="11">
    <location>
        <begin position="136"/>
        <end position="238"/>
    </location>
</feature>
<name>A0ABZ2YU28_9BACT</name>
<evidence type="ECO:0000256" key="9">
    <source>
        <dbReference type="RuleBase" id="RU003357"/>
    </source>
</evidence>
<keyword evidence="12" id="KW-0675">Receptor</keyword>
<evidence type="ECO:0000313" key="13">
    <source>
        <dbReference type="Proteomes" id="UP001485459"/>
    </source>
</evidence>
<dbReference type="InterPro" id="IPR037066">
    <property type="entry name" value="Plug_dom_sf"/>
</dbReference>
<dbReference type="InterPro" id="IPR023997">
    <property type="entry name" value="TonB-dep_OMP_SusC/RagA_CS"/>
</dbReference>
<dbReference type="SUPFAM" id="SSF56935">
    <property type="entry name" value="Porins"/>
    <property type="match status" value="1"/>
</dbReference>
<dbReference type="Proteomes" id="UP001485459">
    <property type="component" value="Chromosome"/>
</dbReference>
<evidence type="ECO:0000256" key="5">
    <source>
        <dbReference type="ARBA" id="ARBA00023077"/>
    </source>
</evidence>
<evidence type="ECO:0000256" key="2">
    <source>
        <dbReference type="ARBA" id="ARBA00022448"/>
    </source>
</evidence>
<dbReference type="InterPro" id="IPR012910">
    <property type="entry name" value="Plug_dom"/>
</dbReference>
<organism evidence="12 13">
    <name type="scientific">Chitinophaga pollutisoli</name>
    <dbReference type="NCBI Taxonomy" id="3133966"/>
    <lineage>
        <taxon>Bacteria</taxon>
        <taxon>Pseudomonadati</taxon>
        <taxon>Bacteroidota</taxon>
        <taxon>Chitinophagia</taxon>
        <taxon>Chitinophagales</taxon>
        <taxon>Chitinophagaceae</taxon>
        <taxon>Chitinophaga</taxon>
    </lineage>
</organism>
<dbReference type="Gene3D" id="2.170.130.10">
    <property type="entry name" value="TonB-dependent receptor, plug domain"/>
    <property type="match status" value="1"/>
</dbReference>
<keyword evidence="6 8" id="KW-0472">Membrane</keyword>
<keyword evidence="2 8" id="KW-0813">Transport</keyword>
<dbReference type="InterPro" id="IPR000531">
    <property type="entry name" value="Beta-barrel_TonB"/>
</dbReference>
<evidence type="ECO:0000256" key="3">
    <source>
        <dbReference type="ARBA" id="ARBA00022452"/>
    </source>
</evidence>
<dbReference type="Gene3D" id="2.40.170.20">
    <property type="entry name" value="TonB-dependent receptor, beta-barrel domain"/>
    <property type="match status" value="1"/>
</dbReference>
<comment type="similarity">
    <text evidence="8 9">Belongs to the TonB-dependent receptor family.</text>
</comment>
<dbReference type="Pfam" id="PF00593">
    <property type="entry name" value="TonB_dep_Rec_b-barrel"/>
    <property type="match status" value="1"/>
</dbReference>
<dbReference type="RefSeq" id="WP_341837183.1">
    <property type="nucleotide sequence ID" value="NZ_CP149822.1"/>
</dbReference>
<reference evidence="13" key="1">
    <citation type="submission" date="2024-03" db="EMBL/GenBank/DDBJ databases">
        <title>Chitinophaga horti sp. nov., isolated from garden soil.</title>
        <authorList>
            <person name="Lee D.S."/>
            <person name="Han D.M."/>
            <person name="Baek J.H."/>
            <person name="Choi D.G."/>
            <person name="Jeon J.H."/>
            <person name="Jeon C.O."/>
        </authorList>
    </citation>
    <scope>NUCLEOTIDE SEQUENCE [LARGE SCALE GENOMIC DNA]</scope>
    <source>
        <strain evidence="13">GPA1</strain>
    </source>
</reference>
<evidence type="ECO:0000256" key="6">
    <source>
        <dbReference type="ARBA" id="ARBA00023136"/>
    </source>
</evidence>
<dbReference type="Gene3D" id="2.60.40.1120">
    <property type="entry name" value="Carboxypeptidase-like, regulatory domain"/>
    <property type="match status" value="1"/>
</dbReference>
<keyword evidence="5 9" id="KW-0798">TonB box</keyword>
<keyword evidence="13" id="KW-1185">Reference proteome</keyword>
<dbReference type="NCBIfam" id="TIGR04057">
    <property type="entry name" value="SusC_RagA_signa"/>
    <property type="match status" value="1"/>
</dbReference>
<evidence type="ECO:0000313" key="12">
    <source>
        <dbReference type="EMBL" id="WZN42349.1"/>
    </source>
</evidence>
<evidence type="ECO:0000259" key="11">
    <source>
        <dbReference type="Pfam" id="PF07715"/>
    </source>
</evidence>
<evidence type="ECO:0000256" key="1">
    <source>
        <dbReference type="ARBA" id="ARBA00004571"/>
    </source>
</evidence>
<protein>
    <submittedName>
        <fullName evidence="12">TonB-dependent receptor</fullName>
    </submittedName>
</protein>
<accession>A0ABZ2YU28</accession>
<evidence type="ECO:0000256" key="8">
    <source>
        <dbReference type="PROSITE-ProRule" id="PRU01360"/>
    </source>
</evidence>
<dbReference type="InterPro" id="IPR036942">
    <property type="entry name" value="Beta-barrel_TonB_sf"/>
</dbReference>
<dbReference type="InterPro" id="IPR008969">
    <property type="entry name" value="CarboxyPept-like_regulatory"/>
</dbReference>
<dbReference type="InterPro" id="IPR023996">
    <property type="entry name" value="TonB-dep_OMP_SusC/RagA"/>
</dbReference>
<comment type="subcellular location">
    <subcellularLocation>
        <location evidence="1 8">Cell outer membrane</location>
        <topology evidence="1 8">Multi-pass membrane protein</topology>
    </subcellularLocation>
</comment>
<sequence>MKPMLGYCHVIVERLLRKNGRQIMALLLMLGMAHASLAQNARTITGRVTDDASKDPIPGASVVLKGTTVGTATTAEGTFSLNIPAGANQVLVISSIGFASQEVAIGSGPLNVSLKTASSTLSDVVVVGYGTQKRGSLTGAVSTVTAKDLEGKPVTSAVQALQGAAPNLIIQQNATEPGAAININVRGVSTVNNSSPLILVDGVPGSLDLLNPNDIESISVLKDAASSAIYGSRAANGVILVTTKKGKASKIPRVTYNGIMGAQQPTFLIKPVSGVEYMQLKNEALVNSGQNAQFSPEQIRLQGEKGSEKWWMDEVMRSAALQHNHNLGVSGAVGKVNYLVSGGYLDQNSLYRGPDYGYKRYNGRANLSTQLGKLKLGGNFAYAKQKIREHAYYSDWLISTAIRIPTIYPIKDADGKYFLAPTASNNPLAQLEQGGRRLYNNDSYNYMANAEYAITKHLSAKVVYGADVRVNNMDEFRKSIDYAPYSGSDNQSSRTVNHARSIQDNFQAMLNYERTFNGKHEVKGMLGYATEGWKNEYDQTRRLNVDNITGDSTAGTQTLTGFNDTYGTRIDQWALNSGFGRFNYAYDNKYYFEFNFRYDASSRFAKGNRGAFFPSFSAAWRITDEPFMEVVKEKLGDLKLRGSWGQLGNQQIISNYGYLNVYTTVSNMYGFNNLPQSGSSFAVGNPVITWESANSANIGFDLSMLDNRLTISYDYFHKITDNILLQLPAPGLYGATPAFQNAGKVKNQGYELAINYRAKTGDFNHTIGANLADNLNEIVDFKGRTFIQEGDVTYINREGFPISSYYGYQADGFYQSLEDIKNSPKPSFVNEVKPGDIKYVDRNGDGIIDNRDRFVMGNPFPRFTFGLNYSVNWKGFDASIFIQGVGKRNVYLRGEGVEAFHNNWDNVYSRHMDRWTPNNPNADYPRLTIGTASVNNNANSTFWLENAAYARLKNAQIGYTLPASFTNKAKIQKMRIYLTGQNLFTVTGMKNGMDPELTEFNSTLNLNALSSSTSGRIYPVQKVWAVGLDINF</sequence>
<dbReference type="Pfam" id="PF13715">
    <property type="entry name" value="CarbopepD_reg_2"/>
    <property type="match status" value="1"/>
</dbReference>
<dbReference type="InterPro" id="IPR039426">
    <property type="entry name" value="TonB-dep_rcpt-like"/>
</dbReference>
<proteinExistence type="inferred from homology"/>
<keyword evidence="4 8" id="KW-0812">Transmembrane</keyword>
<evidence type="ECO:0000256" key="4">
    <source>
        <dbReference type="ARBA" id="ARBA00022692"/>
    </source>
</evidence>
<dbReference type="NCBIfam" id="TIGR04056">
    <property type="entry name" value="OMP_RagA_SusC"/>
    <property type="match status" value="1"/>
</dbReference>
<gene>
    <name evidence="12" type="ORF">WJU16_04795</name>
</gene>